<protein>
    <submittedName>
        <fullName evidence="3">Uncharacterized protein</fullName>
    </submittedName>
</protein>
<evidence type="ECO:0000313" key="2">
    <source>
        <dbReference type="EMBL" id="MFI0572557.1"/>
    </source>
</evidence>
<gene>
    <name evidence="2" type="ORF">ACH3YB_13045</name>
    <name evidence="3" type="ORF">GUR47_05390</name>
</gene>
<sequence length="94" mass="10221">MHPTTAETAAAPTHSRSRDTRGDFLLQPPDPARRVPCRVDPVDLRRLDLLALLTAAGIAPSAGDRAAIEQLSVLPGSVHTALHRWLEQAYGFCR</sequence>
<dbReference type="AlphaFoldDB" id="A0A6B3QD96"/>
<evidence type="ECO:0000313" key="4">
    <source>
        <dbReference type="Proteomes" id="UP001610810"/>
    </source>
</evidence>
<dbReference type="RefSeq" id="WP_127894124.1">
    <property type="nucleotide sequence ID" value="NZ_BMUY01000004.1"/>
</dbReference>
<evidence type="ECO:0000256" key="1">
    <source>
        <dbReference type="SAM" id="MobiDB-lite"/>
    </source>
</evidence>
<name>A0A6B3QD96_STRTE</name>
<organism evidence="3">
    <name type="scientific">Streptomyces tendae</name>
    <dbReference type="NCBI Taxonomy" id="1932"/>
    <lineage>
        <taxon>Bacteria</taxon>
        <taxon>Bacillati</taxon>
        <taxon>Actinomycetota</taxon>
        <taxon>Actinomycetes</taxon>
        <taxon>Kitasatosporales</taxon>
        <taxon>Streptomycetaceae</taxon>
        <taxon>Streptomyces</taxon>
    </lineage>
</organism>
<dbReference type="EMBL" id="JAAIFS010000001">
    <property type="protein sequence ID" value="NEV86122.1"/>
    <property type="molecule type" value="Genomic_DNA"/>
</dbReference>
<dbReference type="GeneID" id="91297790"/>
<evidence type="ECO:0000313" key="3">
    <source>
        <dbReference type="EMBL" id="NEV86122.1"/>
    </source>
</evidence>
<dbReference type="Proteomes" id="UP001610810">
    <property type="component" value="Unassembled WGS sequence"/>
</dbReference>
<feature type="region of interest" description="Disordered" evidence="1">
    <location>
        <begin position="1"/>
        <end position="32"/>
    </location>
</feature>
<reference evidence="3" key="1">
    <citation type="journal article" date="2020" name="Microorganisms">
        <title>Isolation, Genomic and Metabolomic Characterization of Streptomyces tendae VITAKN with Quorum Sensing Inhibitory Activity from Southern India.</title>
        <authorList>
            <person name="Ishaque N.M."/>
            <person name="Burgsdorf I."/>
            <person name="Limlingan Malit J.J."/>
            <person name="Saha S."/>
            <person name="Teta R."/>
            <person name="Ewe D."/>
            <person name="Kannabiran K."/>
            <person name="Hrouzek P."/>
            <person name="Steindler L."/>
            <person name="Costantino V."/>
            <person name="Saurav K."/>
        </authorList>
    </citation>
    <scope>NUCLEOTIDE SEQUENCE</scope>
    <source>
        <strain evidence="3">VITAKN</strain>
    </source>
</reference>
<feature type="compositionally biased region" description="Low complexity" evidence="1">
    <location>
        <begin position="1"/>
        <end position="13"/>
    </location>
</feature>
<proteinExistence type="predicted"/>
<keyword evidence="4" id="KW-1185">Reference proteome</keyword>
<reference evidence="2 4" key="2">
    <citation type="submission" date="2024-10" db="EMBL/GenBank/DDBJ databases">
        <authorList>
            <person name="Wannawong T."/>
            <person name="Kuncharoen N."/>
            <person name="Mhuantong W."/>
        </authorList>
    </citation>
    <scope>NUCLEOTIDE SEQUENCE [LARGE SCALE GENOMIC DNA]</scope>
    <source>
        <strain evidence="2 4">CALK1-4</strain>
    </source>
</reference>
<dbReference type="EMBL" id="JBIQWK010000003">
    <property type="protein sequence ID" value="MFI0572557.1"/>
    <property type="molecule type" value="Genomic_DNA"/>
</dbReference>
<accession>A0A6B3QD96</accession>
<comment type="caution">
    <text evidence="3">The sequence shown here is derived from an EMBL/GenBank/DDBJ whole genome shotgun (WGS) entry which is preliminary data.</text>
</comment>